<keyword evidence="3" id="KW-1015">Disulfide bond</keyword>
<dbReference type="Proteomes" id="UP000518266">
    <property type="component" value="Unassembled WGS sequence"/>
</dbReference>
<keyword evidence="7" id="KW-1185">Reference proteome</keyword>
<evidence type="ECO:0000313" key="6">
    <source>
        <dbReference type="EMBL" id="KAF3833954.1"/>
    </source>
</evidence>
<dbReference type="SUPFAM" id="SSF57535">
    <property type="entry name" value="Complement control module/SCR domain"/>
    <property type="match status" value="1"/>
</dbReference>
<dbReference type="InterPro" id="IPR000436">
    <property type="entry name" value="Sushi_SCR_CCP_dom"/>
</dbReference>
<reference evidence="6 7" key="1">
    <citation type="submission" date="2020-03" db="EMBL/GenBank/DDBJ databases">
        <title>Dissostichus mawsoni Genome sequencing and assembly.</title>
        <authorList>
            <person name="Park H."/>
        </authorList>
    </citation>
    <scope>NUCLEOTIDE SEQUENCE [LARGE SCALE GENOMIC DNA]</scope>
    <source>
        <strain evidence="6">DM0001</strain>
        <tissue evidence="6">Muscle</tissue>
    </source>
</reference>
<dbReference type="PANTHER" id="PTHR45656:SF4">
    <property type="entry name" value="PROTEIN CBR-CLEC-78"/>
    <property type="match status" value="1"/>
</dbReference>
<sequence>MGKEELHSTSCGNPGVPPKALLSGAGRFAVGDSVQYSCVPGYVLDGHATLTCITNAGNTAVWDFPAPICRGMDH</sequence>
<dbReference type="EMBL" id="JAAKFY010000026">
    <property type="protein sequence ID" value="KAF3833954.1"/>
    <property type="molecule type" value="Genomic_DNA"/>
</dbReference>
<keyword evidence="4" id="KW-0768">Sushi</keyword>
<dbReference type="InterPro" id="IPR035976">
    <property type="entry name" value="Sushi/SCR/CCP_sf"/>
</dbReference>
<dbReference type="PROSITE" id="PS50923">
    <property type="entry name" value="SUSHI"/>
    <property type="match status" value="1"/>
</dbReference>
<evidence type="ECO:0000256" key="2">
    <source>
        <dbReference type="ARBA" id="ARBA00022737"/>
    </source>
</evidence>
<evidence type="ECO:0000256" key="1">
    <source>
        <dbReference type="ARBA" id="ARBA00022729"/>
    </source>
</evidence>
<evidence type="ECO:0000256" key="4">
    <source>
        <dbReference type="PROSITE-ProRule" id="PRU00302"/>
    </source>
</evidence>
<feature type="domain" description="Sushi" evidence="5">
    <location>
        <begin position="9"/>
        <end position="71"/>
    </location>
</feature>
<gene>
    <name evidence="6" type="ORF">F7725_025158</name>
</gene>
<dbReference type="AlphaFoldDB" id="A0A7J5XAB7"/>
<proteinExistence type="predicted"/>
<dbReference type="PANTHER" id="PTHR45656">
    <property type="entry name" value="PROTEIN CBR-CLEC-78"/>
    <property type="match status" value="1"/>
</dbReference>
<dbReference type="OrthoDB" id="431034at2759"/>
<evidence type="ECO:0000259" key="5">
    <source>
        <dbReference type="PROSITE" id="PS50923"/>
    </source>
</evidence>
<protein>
    <recommendedName>
        <fullName evidence="5">Sushi domain-containing protein</fullName>
    </recommendedName>
</protein>
<comment type="caution">
    <text evidence="6">The sequence shown here is derived from an EMBL/GenBank/DDBJ whole genome shotgun (WGS) entry which is preliminary data.</text>
</comment>
<name>A0A7J5XAB7_DISMA</name>
<evidence type="ECO:0000313" key="7">
    <source>
        <dbReference type="Proteomes" id="UP000518266"/>
    </source>
</evidence>
<dbReference type="CDD" id="cd00033">
    <property type="entry name" value="CCP"/>
    <property type="match status" value="1"/>
</dbReference>
<dbReference type="SMART" id="SM00032">
    <property type="entry name" value="CCP"/>
    <property type="match status" value="1"/>
</dbReference>
<comment type="caution">
    <text evidence="4">Lacks conserved residue(s) required for the propagation of feature annotation.</text>
</comment>
<dbReference type="Gene3D" id="2.10.70.10">
    <property type="entry name" value="Complement Module, domain 1"/>
    <property type="match status" value="1"/>
</dbReference>
<keyword evidence="2" id="KW-0677">Repeat</keyword>
<keyword evidence="1" id="KW-0732">Signal</keyword>
<dbReference type="InterPro" id="IPR051277">
    <property type="entry name" value="SEZ6_CSMD_C4BPB_Regulators"/>
</dbReference>
<organism evidence="6 7">
    <name type="scientific">Dissostichus mawsoni</name>
    <name type="common">Antarctic cod</name>
    <dbReference type="NCBI Taxonomy" id="36200"/>
    <lineage>
        <taxon>Eukaryota</taxon>
        <taxon>Metazoa</taxon>
        <taxon>Chordata</taxon>
        <taxon>Craniata</taxon>
        <taxon>Vertebrata</taxon>
        <taxon>Euteleostomi</taxon>
        <taxon>Actinopterygii</taxon>
        <taxon>Neopterygii</taxon>
        <taxon>Teleostei</taxon>
        <taxon>Neoteleostei</taxon>
        <taxon>Acanthomorphata</taxon>
        <taxon>Eupercaria</taxon>
        <taxon>Perciformes</taxon>
        <taxon>Notothenioidei</taxon>
        <taxon>Nototheniidae</taxon>
        <taxon>Dissostichus</taxon>
    </lineage>
</organism>
<evidence type="ECO:0000256" key="3">
    <source>
        <dbReference type="ARBA" id="ARBA00023157"/>
    </source>
</evidence>
<accession>A0A7J5XAB7</accession>
<dbReference type="Pfam" id="PF00084">
    <property type="entry name" value="Sushi"/>
    <property type="match status" value="1"/>
</dbReference>